<dbReference type="EMBL" id="CM042046">
    <property type="protein sequence ID" value="KAI3676271.1"/>
    <property type="molecule type" value="Genomic_DNA"/>
</dbReference>
<evidence type="ECO:0000313" key="2">
    <source>
        <dbReference type="Proteomes" id="UP001056120"/>
    </source>
</evidence>
<keyword evidence="2" id="KW-1185">Reference proteome</keyword>
<organism evidence="1 2">
    <name type="scientific">Smallanthus sonchifolius</name>
    <dbReference type="NCBI Taxonomy" id="185202"/>
    <lineage>
        <taxon>Eukaryota</taxon>
        <taxon>Viridiplantae</taxon>
        <taxon>Streptophyta</taxon>
        <taxon>Embryophyta</taxon>
        <taxon>Tracheophyta</taxon>
        <taxon>Spermatophyta</taxon>
        <taxon>Magnoliopsida</taxon>
        <taxon>eudicotyledons</taxon>
        <taxon>Gunneridae</taxon>
        <taxon>Pentapetalae</taxon>
        <taxon>asterids</taxon>
        <taxon>campanulids</taxon>
        <taxon>Asterales</taxon>
        <taxon>Asteraceae</taxon>
        <taxon>Asteroideae</taxon>
        <taxon>Heliantheae alliance</taxon>
        <taxon>Millerieae</taxon>
        <taxon>Smallanthus</taxon>
    </lineage>
</organism>
<reference evidence="1 2" key="2">
    <citation type="journal article" date="2022" name="Mol. Ecol. Resour.">
        <title>The genomes of chicory, endive, great burdock and yacon provide insights into Asteraceae paleo-polyploidization history and plant inulin production.</title>
        <authorList>
            <person name="Fan W."/>
            <person name="Wang S."/>
            <person name="Wang H."/>
            <person name="Wang A."/>
            <person name="Jiang F."/>
            <person name="Liu H."/>
            <person name="Zhao H."/>
            <person name="Xu D."/>
            <person name="Zhang Y."/>
        </authorList>
    </citation>
    <scope>NUCLEOTIDE SEQUENCE [LARGE SCALE GENOMIC DNA]</scope>
    <source>
        <strain evidence="2">cv. Yunnan</strain>
        <tissue evidence="1">Leaves</tissue>
    </source>
</reference>
<reference evidence="2" key="1">
    <citation type="journal article" date="2022" name="Mol. Ecol. Resour.">
        <title>The genomes of chicory, endive, great burdock and yacon provide insights into Asteraceae palaeo-polyploidization history and plant inulin production.</title>
        <authorList>
            <person name="Fan W."/>
            <person name="Wang S."/>
            <person name="Wang H."/>
            <person name="Wang A."/>
            <person name="Jiang F."/>
            <person name="Liu H."/>
            <person name="Zhao H."/>
            <person name="Xu D."/>
            <person name="Zhang Y."/>
        </authorList>
    </citation>
    <scope>NUCLEOTIDE SEQUENCE [LARGE SCALE GENOMIC DNA]</scope>
    <source>
        <strain evidence="2">cv. Yunnan</strain>
    </source>
</reference>
<name>A0ACB8XYD9_9ASTR</name>
<gene>
    <name evidence="1" type="ORF">L1987_85875</name>
</gene>
<sequence>MSPRTSAFDQIGEVFSRALVCLATHRRFNFSRMIFEAMFSNFLGLRKNYKFMMYPRFVQMIINTLLPNLENDGVELPLETMQEVIFSSMNNVRKTSKFSGTVTPLFPYMLQENPDPDFNLEDEIDDLMAEDIDDGINSDNDENDHGNNDDQGNDDDQGHDGGQRNVLPAIQQKGHVQVEEPRVDTHMGEYEASDLIFEDNRVPEVNEELTEPLLSHTEEFIAETEDILSVNTEVLKVPDEQLTATTTIPSKKRKEPEKSKTVPSRPPPSKGIMFTDPELRKKKKTIITALARGKGSAKEVPKKHKSKKSKSCGLVDEEFFNYATRETADVVSQLKTQISNLQSREAANTREIRELKTESNKQKAQIGAPIVTNQEENVEDIQSPAATEPIPSTGGQVQTPVSKANMYEDSFLFDVDMLLNDEGEGLERTNENQEETEKEEEDVEEVEITGERKYDNDPSDDDNNSVIGKKDKLVDEQEPFTVPEDVEPQVEKSKTSKIDKTSWWTVTEKPSIVEKITQTIKSPEQVLTGEILAWMYDDDKKMYVIKRGDGNIQYFDRSSKMKTLPYWDIRELSKLKLIKSSNNTFATNFEEYLKKECGKDKLKRKDKNGKKKIQDKSPEFRVFDPVYLFSLSDEDLRILYKNLIRCDMSTKIKAEAKLYMRVVARCLSRRHEAKVIKKRLAALDAKKLKVKVKTKLAKDHT</sequence>
<proteinExistence type="predicted"/>
<protein>
    <submittedName>
        <fullName evidence="1">Uncharacterized protein</fullName>
    </submittedName>
</protein>
<dbReference type="Proteomes" id="UP001056120">
    <property type="component" value="Linkage Group LG29"/>
</dbReference>
<comment type="caution">
    <text evidence="1">The sequence shown here is derived from an EMBL/GenBank/DDBJ whole genome shotgun (WGS) entry which is preliminary data.</text>
</comment>
<accession>A0ACB8XYD9</accession>
<evidence type="ECO:0000313" key="1">
    <source>
        <dbReference type="EMBL" id="KAI3676271.1"/>
    </source>
</evidence>